<proteinExistence type="predicted"/>
<name>A0ABU6SFH6_9FABA</name>
<accession>A0ABU6SFH6</accession>
<feature type="compositionally biased region" description="Basic and acidic residues" evidence="1">
    <location>
        <begin position="123"/>
        <end position="134"/>
    </location>
</feature>
<organism evidence="2 3">
    <name type="scientific">Stylosanthes scabra</name>
    <dbReference type="NCBI Taxonomy" id="79078"/>
    <lineage>
        <taxon>Eukaryota</taxon>
        <taxon>Viridiplantae</taxon>
        <taxon>Streptophyta</taxon>
        <taxon>Embryophyta</taxon>
        <taxon>Tracheophyta</taxon>
        <taxon>Spermatophyta</taxon>
        <taxon>Magnoliopsida</taxon>
        <taxon>eudicotyledons</taxon>
        <taxon>Gunneridae</taxon>
        <taxon>Pentapetalae</taxon>
        <taxon>rosids</taxon>
        <taxon>fabids</taxon>
        <taxon>Fabales</taxon>
        <taxon>Fabaceae</taxon>
        <taxon>Papilionoideae</taxon>
        <taxon>50 kb inversion clade</taxon>
        <taxon>dalbergioids sensu lato</taxon>
        <taxon>Dalbergieae</taxon>
        <taxon>Pterocarpus clade</taxon>
        <taxon>Stylosanthes</taxon>
    </lineage>
</organism>
<evidence type="ECO:0000313" key="2">
    <source>
        <dbReference type="EMBL" id="MED6135030.1"/>
    </source>
</evidence>
<keyword evidence="3" id="KW-1185">Reference proteome</keyword>
<reference evidence="2 3" key="1">
    <citation type="journal article" date="2023" name="Plants (Basel)">
        <title>Bridging the Gap: Combining Genomics and Transcriptomics Approaches to Understand Stylosanthes scabra, an Orphan Legume from the Brazilian Caatinga.</title>
        <authorList>
            <person name="Ferreira-Neto J.R.C."/>
            <person name="da Silva M.D."/>
            <person name="Binneck E."/>
            <person name="de Melo N.F."/>
            <person name="da Silva R.H."/>
            <person name="de Melo A.L.T.M."/>
            <person name="Pandolfi V."/>
            <person name="Bustamante F.O."/>
            <person name="Brasileiro-Vidal A.C."/>
            <person name="Benko-Iseppon A.M."/>
        </authorList>
    </citation>
    <scope>NUCLEOTIDE SEQUENCE [LARGE SCALE GENOMIC DNA]</scope>
    <source>
        <tissue evidence="2">Leaves</tissue>
    </source>
</reference>
<evidence type="ECO:0000313" key="3">
    <source>
        <dbReference type="Proteomes" id="UP001341840"/>
    </source>
</evidence>
<gene>
    <name evidence="2" type="ORF">PIB30_042438</name>
</gene>
<evidence type="ECO:0000256" key="1">
    <source>
        <dbReference type="SAM" id="MobiDB-lite"/>
    </source>
</evidence>
<protein>
    <submittedName>
        <fullName evidence="2">Uncharacterized protein</fullName>
    </submittedName>
</protein>
<dbReference type="Proteomes" id="UP001341840">
    <property type="component" value="Unassembled WGS sequence"/>
</dbReference>
<dbReference type="EMBL" id="JASCZI010060656">
    <property type="protein sequence ID" value="MED6135030.1"/>
    <property type="molecule type" value="Genomic_DNA"/>
</dbReference>
<feature type="region of interest" description="Disordered" evidence="1">
    <location>
        <begin position="115"/>
        <end position="134"/>
    </location>
</feature>
<comment type="caution">
    <text evidence="2">The sequence shown here is derived from an EMBL/GenBank/DDBJ whole genome shotgun (WGS) entry which is preliminary data.</text>
</comment>
<sequence length="134" mass="14585">MGLGSFSLGVENRGSQLTVSCGRAVHDAVARSTRIAALTSHLRGRTGIGRMYPETLPGTREGFFTLCLCAIFQPYSRAHLPFTSISELAVFQISSGFAPWFYVMPRIKQTAIVVDEDPTDDSDNVRSGHTSDSD</sequence>